<dbReference type="InterPro" id="IPR011650">
    <property type="entry name" value="Peptidase_M20_dimer"/>
</dbReference>
<evidence type="ECO:0000313" key="5">
    <source>
        <dbReference type="Proteomes" id="UP000462435"/>
    </source>
</evidence>
<sequence length="397" mass="43093">MSHANDLCQVADLDDIKEEITGIRRHIHQHPELSFQEADTAALVAARLEEWGYAVTRHIGGNGLVGTLRVGAGARSIGLRADMDALPIHEETGLDWASSKQGTMHACGHDGHTAMLLGAAKHLARTRNFDGTLNLIFQPAEEAGFNSGAQKMLEDRLFERFPCDAVFGIHNHPGVATGTFMFRSGPFMAACDTVKIKITGRGSHAARPHLSVDPIVTAASLVMALQTVVSRNVDPMETAVVTVGTLHAGQASNVIPEYATMELSVRSFKPEVRELLEKRIRALVGSHVESYGGKAEIEYLRGYPVLVNSDAETEFARSVAAELVGEDKVIAPFGPIAGSEDFAYFLQQRPGCFLRVGNGQGKPMLHNAGYDFNDDNIPIGAAYWTRLVERWMPVKPG</sequence>
<accession>A0A7V8JUN9</accession>
<feature type="binding site" evidence="2">
    <location>
        <position position="366"/>
    </location>
    <ligand>
        <name>Mn(2+)</name>
        <dbReference type="ChEBI" id="CHEBI:29035"/>
        <label>2</label>
    </ligand>
</feature>
<evidence type="ECO:0000256" key="1">
    <source>
        <dbReference type="ARBA" id="ARBA00022801"/>
    </source>
</evidence>
<dbReference type="Pfam" id="PF07687">
    <property type="entry name" value="M20_dimer"/>
    <property type="match status" value="1"/>
</dbReference>
<proteinExistence type="predicted"/>
<dbReference type="Gene3D" id="3.30.70.360">
    <property type="match status" value="1"/>
</dbReference>
<dbReference type="PANTHER" id="PTHR11014:SF63">
    <property type="entry name" value="METALLOPEPTIDASE, PUTATIVE (AFU_ORTHOLOGUE AFUA_6G09600)-RELATED"/>
    <property type="match status" value="1"/>
</dbReference>
<dbReference type="EMBL" id="WNDX01000049">
    <property type="protein sequence ID" value="KAF1044058.1"/>
    <property type="molecule type" value="Genomic_DNA"/>
</dbReference>
<evidence type="ECO:0000259" key="3">
    <source>
        <dbReference type="Pfam" id="PF07687"/>
    </source>
</evidence>
<feature type="binding site" evidence="2">
    <location>
        <position position="170"/>
    </location>
    <ligand>
        <name>Mn(2+)</name>
        <dbReference type="ChEBI" id="CHEBI:29035"/>
        <label>2</label>
    </ligand>
</feature>
<dbReference type="NCBIfam" id="TIGR01891">
    <property type="entry name" value="amidohydrolases"/>
    <property type="match status" value="1"/>
</dbReference>
<dbReference type="PIRSF" id="PIRSF005962">
    <property type="entry name" value="Pept_M20D_amidohydro"/>
    <property type="match status" value="1"/>
</dbReference>
<dbReference type="InterPro" id="IPR017439">
    <property type="entry name" value="Amidohydrolase"/>
</dbReference>
<reference evidence="5" key="1">
    <citation type="journal article" date="2020" name="MBio">
        <title>Horizontal gene transfer to a defensive symbiont with a reduced genome amongst a multipartite beetle microbiome.</title>
        <authorList>
            <person name="Waterworth S.C."/>
            <person name="Florez L.V."/>
            <person name="Rees E.R."/>
            <person name="Hertweck C."/>
            <person name="Kaltenpoth M."/>
            <person name="Kwan J.C."/>
        </authorList>
    </citation>
    <scope>NUCLEOTIDE SEQUENCE [LARGE SCALE GENOMIC DNA]</scope>
</reference>
<dbReference type="CDD" id="cd05666">
    <property type="entry name" value="M20_Acy1-like"/>
    <property type="match status" value="1"/>
</dbReference>
<protein>
    <submittedName>
        <fullName evidence="4">Hippurate hydrolase</fullName>
    </submittedName>
</protein>
<keyword evidence="2" id="KW-0464">Manganese</keyword>
<name>A0A7V8JUN9_9BURK</name>
<dbReference type="Pfam" id="PF01546">
    <property type="entry name" value="Peptidase_M20"/>
    <property type="match status" value="1"/>
</dbReference>
<feature type="binding site" evidence="2">
    <location>
        <position position="142"/>
    </location>
    <ligand>
        <name>Mn(2+)</name>
        <dbReference type="ChEBI" id="CHEBI:29035"/>
        <label>2</label>
    </ligand>
</feature>
<gene>
    <name evidence="4" type="primary">hipO_2</name>
    <name evidence="4" type="ORF">GAK35_01938</name>
</gene>
<organism evidence="4 5">
    <name type="scientific">Herbaspirillum frisingense</name>
    <dbReference type="NCBI Taxonomy" id="92645"/>
    <lineage>
        <taxon>Bacteria</taxon>
        <taxon>Pseudomonadati</taxon>
        <taxon>Pseudomonadota</taxon>
        <taxon>Betaproteobacteria</taxon>
        <taxon>Burkholderiales</taxon>
        <taxon>Oxalobacteraceae</taxon>
        <taxon>Herbaspirillum</taxon>
    </lineage>
</organism>
<dbReference type="Proteomes" id="UP000462435">
    <property type="component" value="Unassembled WGS sequence"/>
</dbReference>
<dbReference type="SUPFAM" id="SSF55031">
    <property type="entry name" value="Bacterial exopeptidase dimerisation domain"/>
    <property type="match status" value="1"/>
</dbReference>
<dbReference type="GO" id="GO:0050118">
    <property type="term" value="F:N-acetyldiaminopimelate deacetylase activity"/>
    <property type="evidence" value="ECO:0007669"/>
    <property type="project" value="UniProtKB-ARBA"/>
</dbReference>
<comment type="caution">
    <text evidence="4">The sequence shown here is derived from an EMBL/GenBank/DDBJ whole genome shotgun (WGS) entry which is preliminary data.</text>
</comment>
<dbReference type="FunFam" id="3.30.70.360:FF:000001">
    <property type="entry name" value="N-acetyldiaminopimelate deacetylase"/>
    <property type="match status" value="1"/>
</dbReference>
<feature type="binding site" evidence="2">
    <location>
        <position position="109"/>
    </location>
    <ligand>
        <name>Mn(2+)</name>
        <dbReference type="ChEBI" id="CHEBI:29035"/>
        <label>2</label>
    </ligand>
</feature>
<evidence type="ECO:0000256" key="2">
    <source>
        <dbReference type="PIRSR" id="PIRSR005962-1"/>
    </source>
</evidence>
<dbReference type="InterPro" id="IPR002933">
    <property type="entry name" value="Peptidase_M20"/>
</dbReference>
<keyword evidence="1 4" id="KW-0378">Hydrolase</keyword>
<dbReference type="GO" id="GO:0019877">
    <property type="term" value="P:diaminopimelate biosynthetic process"/>
    <property type="evidence" value="ECO:0007669"/>
    <property type="project" value="UniProtKB-ARBA"/>
</dbReference>
<dbReference type="InterPro" id="IPR036264">
    <property type="entry name" value="Bact_exopeptidase_dim_dom"/>
</dbReference>
<comment type="cofactor">
    <cofactor evidence="2">
        <name>Mn(2+)</name>
        <dbReference type="ChEBI" id="CHEBI:29035"/>
    </cofactor>
    <text evidence="2">The Mn(2+) ion enhances activity.</text>
</comment>
<feature type="domain" description="Peptidase M20 dimerisation" evidence="3">
    <location>
        <begin position="193"/>
        <end position="290"/>
    </location>
</feature>
<dbReference type="PANTHER" id="PTHR11014">
    <property type="entry name" value="PEPTIDASE M20 FAMILY MEMBER"/>
    <property type="match status" value="1"/>
</dbReference>
<dbReference type="SUPFAM" id="SSF53187">
    <property type="entry name" value="Zn-dependent exopeptidases"/>
    <property type="match status" value="1"/>
</dbReference>
<evidence type="ECO:0000313" key="4">
    <source>
        <dbReference type="EMBL" id="KAF1044058.1"/>
    </source>
</evidence>
<feature type="binding site" evidence="2">
    <location>
        <position position="107"/>
    </location>
    <ligand>
        <name>Mn(2+)</name>
        <dbReference type="ChEBI" id="CHEBI:29035"/>
        <label>2</label>
    </ligand>
</feature>
<keyword evidence="2" id="KW-0479">Metal-binding</keyword>
<dbReference type="GO" id="GO:0046872">
    <property type="term" value="F:metal ion binding"/>
    <property type="evidence" value="ECO:0007669"/>
    <property type="project" value="UniProtKB-KW"/>
</dbReference>
<dbReference type="Gene3D" id="3.40.630.10">
    <property type="entry name" value="Zn peptidases"/>
    <property type="match status" value="1"/>
</dbReference>
<dbReference type="AlphaFoldDB" id="A0A7V8JUN9"/>